<keyword evidence="3" id="KW-1185">Reference proteome</keyword>
<dbReference type="InterPro" id="IPR045063">
    <property type="entry name" value="Dynamin_N"/>
</dbReference>
<comment type="caution">
    <text evidence="2">The sequence shown here is derived from an EMBL/GenBank/DDBJ whole genome shotgun (WGS) entry which is preliminary data.</text>
</comment>
<dbReference type="Pfam" id="PF00350">
    <property type="entry name" value="Dynamin_N"/>
    <property type="match status" value="1"/>
</dbReference>
<dbReference type="EMBL" id="QLMJ01000015">
    <property type="protein sequence ID" value="RAK31296.1"/>
    <property type="molecule type" value="Genomic_DNA"/>
</dbReference>
<organism evidence="2 3">
    <name type="scientific">Actinoplanes lutulentus</name>
    <dbReference type="NCBI Taxonomy" id="1287878"/>
    <lineage>
        <taxon>Bacteria</taxon>
        <taxon>Bacillati</taxon>
        <taxon>Actinomycetota</taxon>
        <taxon>Actinomycetes</taxon>
        <taxon>Micromonosporales</taxon>
        <taxon>Micromonosporaceae</taxon>
        <taxon>Actinoplanes</taxon>
    </lineage>
</organism>
<dbReference type="InterPro" id="IPR027417">
    <property type="entry name" value="P-loop_NTPase"/>
</dbReference>
<reference evidence="2 3" key="1">
    <citation type="submission" date="2018-06" db="EMBL/GenBank/DDBJ databases">
        <title>Genomic Encyclopedia of Type Strains, Phase III (KMG-III): the genomes of soil and plant-associated and newly described type strains.</title>
        <authorList>
            <person name="Whitman W."/>
        </authorList>
    </citation>
    <scope>NUCLEOTIDE SEQUENCE [LARGE SCALE GENOMIC DNA]</scope>
    <source>
        <strain evidence="2 3">CGMCC 4.7090</strain>
    </source>
</reference>
<feature type="domain" description="Dynamin N-terminal" evidence="1">
    <location>
        <begin position="48"/>
        <end position="197"/>
    </location>
</feature>
<dbReference type="RefSeq" id="WP_111652213.1">
    <property type="nucleotide sequence ID" value="NZ_JACHWI010000010.1"/>
</dbReference>
<accession>A0A327Z4Z2</accession>
<evidence type="ECO:0000259" key="1">
    <source>
        <dbReference type="Pfam" id="PF00350"/>
    </source>
</evidence>
<dbReference type="Proteomes" id="UP000249341">
    <property type="component" value="Unassembled WGS sequence"/>
</dbReference>
<proteinExistence type="predicted"/>
<dbReference type="AlphaFoldDB" id="A0A327Z4Z2"/>
<name>A0A327Z4Z2_9ACTN</name>
<dbReference type="CDD" id="cd00882">
    <property type="entry name" value="Ras_like_GTPase"/>
    <property type="match status" value="1"/>
</dbReference>
<dbReference type="OrthoDB" id="4125847at2"/>
<sequence length="593" mass="62580">MPEPEVVDLEELLGLVSGWMVEVRGSAPGLVAAVAAARTAFERSHLLIAGGEAAGKSTLVNALLGVDVSPVSRYLPGTVAPLHVRYGRHRAPWYRVVLAGPDGADGEVIDGVAGREEFDRYLLQEHNEDNRLGVLRGEVLIDHPLLRDGVHLVDLPGALGVSPVVAEATRRYLTGSGCTLVLVIPGRAGMSTAAQVLQEARAGHTGMRLATVVVNETNPAWVQPDKVAVEVERRGQAMRQLLPLDGEDPAVFVLHLLSLAPGGDTRAADQRVAWQALVGHVSEHARRNGRVAAAGAAAALLRELDAALGERAALFADLRAGRLAVEQREALHRRAFGAATDGLSSALRAAEESSRAAAWKPVAAVVQAQAQRVRGVVDDRESLVSRRDTLPKQRAREIDQEINAALTAAKDAVEEAVAASFAAYAAVLSPVQQGAVAHYDAVFPVSGAGVSAVPVSPVSADAGKYRFENLGDGWVQLFDQGLWGPLLALLPTTWISVPLVHVATGGNRGETLRLLRTLRGAVNSGLDAQETGDLYARWVAVRQQTAQETADGVTALLRDAAGQLPDGLRGRAESIGQARSEISGWLARLGEAG</sequence>
<gene>
    <name evidence="2" type="ORF">B0I29_115102</name>
</gene>
<dbReference type="Gene3D" id="3.40.50.300">
    <property type="entry name" value="P-loop containing nucleotide triphosphate hydrolases"/>
    <property type="match status" value="1"/>
</dbReference>
<protein>
    <submittedName>
        <fullName evidence="2">Dynamin family protein</fullName>
    </submittedName>
</protein>
<evidence type="ECO:0000313" key="2">
    <source>
        <dbReference type="EMBL" id="RAK31296.1"/>
    </source>
</evidence>
<evidence type="ECO:0000313" key="3">
    <source>
        <dbReference type="Proteomes" id="UP000249341"/>
    </source>
</evidence>
<dbReference type="SUPFAM" id="SSF52540">
    <property type="entry name" value="P-loop containing nucleoside triphosphate hydrolases"/>
    <property type="match status" value="1"/>
</dbReference>